<reference evidence="2" key="1">
    <citation type="journal article" date="2013" name="J. Plant Res.">
        <title>Effect of fungi and light on seed germination of three Opuntia species from semiarid lands of central Mexico.</title>
        <authorList>
            <person name="Delgado-Sanchez P."/>
            <person name="Jimenez-Bremont J.F."/>
            <person name="Guerrero-Gonzalez Mde L."/>
            <person name="Flores J."/>
        </authorList>
    </citation>
    <scope>NUCLEOTIDE SEQUENCE</scope>
    <source>
        <tissue evidence="2">Cladode</tissue>
    </source>
</reference>
<evidence type="ECO:0000313" key="2">
    <source>
        <dbReference type="EMBL" id="MBA4669787.1"/>
    </source>
</evidence>
<reference evidence="2" key="2">
    <citation type="submission" date="2020-07" db="EMBL/GenBank/DDBJ databases">
        <authorList>
            <person name="Vera ALvarez R."/>
            <person name="Arias-Moreno D.M."/>
            <person name="Jimenez-Jacinto V."/>
            <person name="Jimenez-Bremont J.F."/>
            <person name="Swaminathan K."/>
            <person name="Moose S.P."/>
            <person name="Guerrero-Gonzalez M.L."/>
            <person name="Marino-Ramirez L."/>
            <person name="Landsman D."/>
            <person name="Rodriguez-Kessler M."/>
            <person name="Delgado-Sanchez P."/>
        </authorList>
    </citation>
    <scope>NUCLEOTIDE SEQUENCE</scope>
    <source>
        <tissue evidence="2">Cladode</tissue>
    </source>
</reference>
<sequence length="126" mass="14649">MCRMAKEVPVTEAEDEVHTQAVQLEGSRRNDVVEHPSPKFDFHQEANVEELRLTLLVENNANIEKAEACAKELEHICSMLKKKHEEAKELLVRALMNNNNLLMLNHPIYEEKISFVLLVFCHLWFP</sequence>
<accession>A0A7C9ENW1</accession>
<keyword evidence="1" id="KW-0175">Coiled coil</keyword>
<dbReference type="InterPro" id="IPR038777">
    <property type="entry name" value="At4g18490-like"/>
</dbReference>
<dbReference type="AlphaFoldDB" id="A0A7C9ENW1"/>
<evidence type="ECO:0000256" key="1">
    <source>
        <dbReference type="SAM" id="Coils"/>
    </source>
</evidence>
<protein>
    <submittedName>
        <fullName evidence="2">Uncharacterized protein</fullName>
    </submittedName>
</protein>
<feature type="coiled-coil region" evidence="1">
    <location>
        <begin position="63"/>
        <end position="90"/>
    </location>
</feature>
<organism evidence="2">
    <name type="scientific">Opuntia streptacantha</name>
    <name type="common">Prickly pear cactus</name>
    <name type="synonym">Opuntia cardona</name>
    <dbReference type="NCBI Taxonomy" id="393608"/>
    <lineage>
        <taxon>Eukaryota</taxon>
        <taxon>Viridiplantae</taxon>
        <taxon>Streptophyta</taxon>
        <taxon>Embryophyta</taxon>
        <taxon>Tracheophyta</taxon>
        <taxon>Spermatophyta</taxon>
        <taxon>Magnoliopsida</taxon>
        <taxon>eudicotyledons</taxon>
        <taxon>Gunneridae</taxon>
        <taxon>Pentapetalae</taxon>
        <taxon>Caryophyllales</taxon>
        <taxon>Cactineae</taxon>
        <taxon>Cactaceae</taxon>
        <taxon>Opuntioideae</taxon>
        <taxon>Opuntia</taxon>
    </lineage>
</organism>
<proteinExistence type="predicted"/>
<dbReference type="PANTHER" id="PTHR36380:SF1">
    <property type="entry name" value="OS01G0755100 PROTEIN"/>
    <property type="match status" value="1"/>
</dbReference>
<dbReference type="EMBL" id="GISG01244965">
    <property type="protein sequence ID" value="MBA4669787.1"/>
    <property type="molecule type" value="Transcribed_RNA"/>
</dbReference>
<name>A0A7C9ENW1_OPUST</name>
<dbReference type="PANTHER" id="PTHR36380">
    <property type="entry name" value="BNAA03G58330D PROTEIN"/>
    <property type="match status" value="1"/>
</dbReference>